<dbReference type="AlphaFoldDB" id="A0A0A9WE79"/>
<feature type="coiled-coil region" evidence="1">
    <location>
        <begin position="362"/>
        <end position="396"/>
    </location>
</feature>
<organism evidence="2">
    <name type="scientific">Lygus hesperus</name>
    <name type="common">Western plant bug</name>
    <dbReference type="NCBI Taxonomy" id="30085"/>
    <lineage>
        <taxon>Eukaryota</taxon>
        <taxon>Metazoa</taxon>
        <taxon>Ecdysozoa</taxon>
        <taxon>Arthropoda</taxon>
        <taxon>Hexapoda</taxon>
        <taxon>Insecta</taxon>
        <taxon>Pterygota</taxon>
        <taxon>Neoptera</taxon>
        <taxon>Paraneoptera</taxon>
        <taxon>Hemiptera</taxon>
        <taxon>Heteroptera</taxon>
        <taxon>Panheteroptera</taxon>
        <taxon>Cimicomorpha</taxon>
        <taxon>Miridae</taxon>
        <taxon>Mirini</taxon>
        <taxon>Lygus</taxon>
    </lineage>
</organism>
<dbReference type="EMBL" id="GBHO01037913">
    <property type="protein sequence ID" value="JAG05691.1"/>
    <property type="molecule type" value="Transcribed_RNA"/>
</dbReference>
<protein>
    <submittedName>
        <fullName evidence="2">Uncharacterized protein</fullName>
    </submittedName>
</protein>
<reference evidence="2" key="2">
    <citation type="submission" date="2014-07" db="EMBL/GenBank/DDBJ databases">
        <authorList>
            <person name="Hull J."/>
        </authorList>
    </citation>
    <scope>NUCLEOTIDE SEQUENCE</scope>
</reference>
<name>A0A0A9WE79_LYGHE</name>
<sequence>FGCISWNLSCSNLLKRKNGIYKGNYGGKNQSVKESNRCTTPTTVPSTSRYHMSCGSELARRRKRWSPYSRKGRSFLTKSMSLETLSSRMERVTEKCVSLNDAFITPNPVIETELVDFDLDNDQIICDPLQHGSTFQEWSAFVVCARLMKAAWRKTRNALSEQIHRAESSELQAKSTMMHVFSMKSQLKDDICGMRERVKEINATSILLDELEDEKCRMLSENEFLKSKIDCLKDERDCLNRSITNVNQETEAQEERLEKLASQAIQYKEELTELKQMKASLDNTIREMITQAEIGEGELASLKTMCRNLEQEVAEVERTLNDWNNRTVNAGLSLRNTESQSKAIRREIEIATEGGKIVRDELNELREKVVKRDSAILKLNEEVESTAAQLTAMKSRISISEQRKLMAENKKFPINGCSCFKLSN</sequence>
<keyword evidence="1" id="KW-0175">Coiled coil</keyword>
<feature type="non-terminal residue" evidence="2">
    <location>
        <position position="1"/>
    </location>
</feature>
<gene>
    <name evidence="2" type="ORF">CM83_6991</name>
</gene>
<feature type="non-terminal residue" evidence="2">
    <location>
        <position position="424"/>
    </location>
</feature>
<proteinExistence type="predicted"/>
<reference evidence="2" key="1">
    <citation type="journal article" date="2014" name="PLoS ONE">
        <title>Transcriptome-Based Identification of ABC Transporters in the Western Tarnished Plant Bug Lygus hesperus.</title>
        <authorList>
            <person name="Hull J.J."/>
            <person name="Chaney K."/>
            <person name="Geib S.M."/>
            <person name="Fabrick J.A."/>
            <person name="Brent C.S."/>
            <person name="Walsh D."/>
            <person name="Lavine L.C."/>
        </authorList>
    </citation>
    <scope>NUCLEOTIDE SEQUENCE</scope>
</reference>
<accession>A0A0A9WE79</accession>
<dbReference type="SUPFAM" id="SSF57997">
    <property type="entry name" value="Tropomyosin"/>
    <property type="match status" value="1"/>
</dbReference>
<evidence type="ECO:0000313" key="2">
    <source>
        <dbReference type="EMBL" id="JAG05691.1"/>
    </source>
</evidence>
<evidence type="ECO:0000256" key="1">
    <source>
        <dbReference type="SAM" id="Coils"/>
    </source>
</evidence>
<feature type="coiled-coil region" evidence="1">
    <location>
        <begin position="222"/>
        <end position="326"/>
    </location>
</feature>